<name>A0A5M6IFN7_9PROT</name>
<keyword evidence="8" id="KW-1133">Transmembrane helix</keyword>
<dbReference type="InterPro" id="IPR050570">
    <property type="entry name" value="Cell_wall_metabolism_enzyme"/>
</dbReference>
<sequence>MSEYDPQQLSLPPWKRALRRAFPERYLMIRADNGGYHAWTLGSLTQAFAAAGGVVLLGIVTYSLAMVIWVDAVIDAKTAEVNEARDSYKQLLAEVALYRDQVAEVTRSLENNHAVISRYVDSDSSIATQETPATEDTAQGSTPETWEIEAGRARDALLAQLSEMEQGMAELSEAHQLLTRFDDFELEMRKMVLQRDLALEENKALTNRVGSLEDLVVEMEASQAALLDHFGTIAQTRISDIEDSLSEVGLDVDSLLNARPVDGDGQGGPFIPVDMPLLDKPVLKASVATLNTHVDRLGALRDLTDHLPLTRPILSGYRLSSPFGVRRDPINGRLSRHEGLDFAAGAGTPIVAPAAGKVVYAGRRGGYGRTLEISHGMGLLTRYGHLSSIALKVGDSVKRGDVIATVGNSGRSTGSHLHYEIRVNGVPRNPAKFMKAGQHVFKG</sequence>
<keyword evidence="4" id="KW-0378">Hydrolase</keyword>
<feature type="domain" description="DUF5930" evidence="10">
    <location>
        <begin position="15"/>
        <end position="318"/>
    </location>
</feature>
<dbReference type="FunFam" id="2.70.70.10:FF:000006">
    <property type="entry name" value="M23 family peptidase"/>
    <property type="match status" value="1"/>
</dbReference>
<keyword evidence="8" id="KW-0812">Transmembrane</keyword>
<keyword evidence="2" id="KW-0645">Protease</keyword>
<evidence type="ECO:0000313" key="11">
    <source>
        <dbReference type="EMBL" id="KAA5607110.1"/>
    </source>
</evidence>
<dbReference type="Pfam" id="PF01551">
    <property type="entry name" value="Peptidase_M23"/>
    <property type="match status" value="1"/>
</dbReference>
<evidence type="ECO:0000313" key="12">
    <source>
        <dbReference type="Proteomes" id="UP000324065"/>
    </source>
</evidence>
<dbReference type="InterPro" id="IPR045974">
    <property type="entry name" value="DUF5930"/>
</dbReference>
<evidence type="ECO:0000256" key="4">
    <source>
        <dbReference type="ARBA" id="ARBA00022801"/>
    </source>
</evidence>
<dbReference type="Pfam" id="PF19353">
    <property type="entry name" value="DUF5930"/>
    <property type="match status" value="1"/>
</dbReference>
<gene>
    <name evidence="11" type="ORF">F1188_04190</name>
</gene>
<evidence type="ECO:0000256" key="1">
    <source>
        <dbReference type="ARBA" id="ARBA00001947"/>
    </source>
</evidence>
<keyword evidence="5" id="KW-0862">Zinc</keyword>
<dbReference type="RefSeq" id="WP_150061120.1">
    <property type="nucleotide sequence ID" value="NZ_JACHII010000003.1"/>
</dbReference>
<dbReference type="GO" id="GO:0046872">
    <property type="term" value="F:metal ion binding"/>
    <property type="evidence" value="ECO:0007669"/>
    <property type="project" value="UniProtKB-KW"/>
</dbReference>
<evidence type="ECO:0000259" key="9">
    <source>
        <dbReference type="Pfam" id="PF01551"/>
    </source>
</evidence>
<comment type="cofactor">
    <cofactor evidence="1">
        <name>Zn(2+)</name>
        <dbReference type="ChEBI" id="CHEBI:29105"/>
    </cofactor>
</comment>
<keyword evidence="6" id="KW-0482">Metalloprotease</keyword>
<dbReference type="InterPro" id="IPR011055">
    <property type="entry name" value="Dup_hybrid_motif"/>
</dbReference>
<feature type="transmembrane region" description="Helical" evidence="8">
    <location>
        <begin position="47"/>
        <end position="70"/>
    </location>
</feature>
<evidence type="ECO:0000256" key="2">
    <source>
        <dbReference type="ARBA" id="ARBA00022670"/>
    </source>
</evidence>
<reference evidence="11 12" key="1">
    <citation type="submission" date="2019-09" db="EMBL/GenBank/DDBJ databases">
        <title>Genome sequence of Roseospira marina, one of the more divergent members of the non-sulfur purple photosynthetic bacterial family, the Rhodospirillaceae.</title>
        <authorList>
            <person name="Meyer T."/>
            <person name="Kyndt J."/>
        </authorList>
    </citation>
    <scope>NUCLEOTIDE SEQUENCE [LARGE SCALE GENOMIC DNA]</scope>
    <source>
        <strain evidence="11 12">DSM 15113</strain>
    </source>
</reference>
<dbReference type="EMBL" id="VWPJ01000002">
    <property type="protein sequence ID" value="KAA5607110.1"/>
    <property type="molecule type" value="Genomic_DNA"/>
</dbReference>
<keyword evidence="7" id="KW-0175">Coiled coil</keyword>
<dbReference type="OrthoDB" id="9805070at2"/>
<evidence type="ECO:0000256" key="5">
    <source>
        <dbReference type="ARBA" id="ARBA00022833"/>
    </source>
</evidence>
<keyword evidence="12" id="KW-1185">Reference proteome</keyword>
<dbReference type="PANTHER" id="PTHR21666">
    <property type="entry name" value="PEPTIDASE-RELATED"/>
    <property type="match status" value="1"/>
</dbReference>
<evidence type="ECO:0000256" key="8">
    <source>
        <dbReference type="SAM" id="Phobius"/>
    </source>
</evidence>
<keyword evidence="3" id="KW-0479">Metal-binding</keyword>
<evidence type="ECO:0000256" key="7">
    <source>
        <dbReference type="SAM" id="Coils"/>
    </source>
</evidence>
<protein>
    <submittedName>
        <fullName evidence="11">Peptidoglycan DD-metalloendopeptidase family protein</fullName>
    </submittedName>
</protein>
<dbReference type="Gene3D" id="2.70.70.10">
    <property type="entry name" value="Glucose Permease (Domain IIA)"/>
    <property type="match status" value="1"/>
</dbReference>
<evidence type="ECO:0000256" key="3">
    <source>
        <dbReference type="ARBA" id="ARBA00022723"/>
    </source>
</evidence>
<organism evidence="11 12">
    <name type="scientific">Roseospira marina</name>
    <dbReference type="NCBI Taxonomy" id="140057"/>
    <lineage>
        <taxon>Bacteria</taxon>
        <taxon>Pseudomonadati</taxon>
        <taxon>Pseudomonadota</taxon>
        <taxon>Alphaproteobacteria</taxon>
        <taxon>Rhodospirillales</taxon>
        <taxon>Rhodospirillaceae</taxon>
        <taxon>Roseospira</taxon>
    </lineage>
</organism>
<accession>A0A5M6IFN7</accession>
<comment type="caution">
    <text evidence="11">The sequence shown here is derived from an EMBL/GenBank/DDBJ whole genome shotgun (WGS) entry which is preliminary data.</text>
</comment>
<feature type="coiled-coil region" evidence="7">
    <location>
        <begin position="74"/>
        <end position="101"/>
    </location>
</feature>
<dbReference type="GO" id="GO:0006508">
    <property type="term" value="P:proteolysis"/>
    <property type="evidence" value="ECO:0007669"/>
    <property type="project" value="UniProtKB-KW"/>
</dbReference>
<proteinExistence type="predicted"/>
<dbReference type="AlphaFoldDB" id="A0A5M6IFN7"/>
<evidence type="ECO:0000259" key="10">
    <source>
        <dbReference type="Pfam" id="PF19353"/>
    </source>
</evidence>
<feature type="domain" description="M23ase beta-sheet core" evidence="9">
    <location>
        <begin position="336"/>
        <end position="430"/>
    </location>
</feature>
<evidence type="ECO:0000256" key="6">
    <source>
        <dbReference type="ARBA" id="ARBA00023049"/>
    </source>
</evidence>
<keyword evidence="8" id="KW-0472">Membrane</keyword>
<dbReference type="Proteomes" id="UP000324065">
    <property type="component" value="Unassembled WGS sequence"/>
</dbReference>
<dbReference type="InterPro" id="IPR016047">
    <property type="entry name" value="M23ase_b-sheet_dom"/>
</dbReference>
<dbReference type="CDD" id="cd12797">
    <property type="entry name" value="M23_peptidase"/>
    <property type="match status" value="1"/>
</dbReference>
<dbReference type="GO" id="GO:0004222">
    <property type="term" value="F:metalloendopeptidase activity"/>
    <property type="evidence" value="ECO:0007669"/>
    <property type="project" value="TreeGrafter"/>
</dbReference>
<dbReference type="PANTHER" id="PTHR21666:SF288">
    <property type="entry name" value="CELL DIVISION PROTEIN YTFB"/>
    <property type="match status" value="1"/>
</dbReference>
<dbReference type="SUPFAM" id="SSF51261">
    <property type="entry name" value="Duplicated hybrid motif"/>
    <property type="match status" value="1"/>
</dbReference>